<keyword evidence="3" id="KW-1185">Reference proteome</keyword>
<sequence length="153" mass="16973">MTFTTFTTPASHSNTYKPPLPPRPPSNVLNNTLPPGWPTAWCPTHSRTKLVSIYPDGVGLGFIGKHDYDLEEYAALARANDVAPEYHSDARRSHHGTNLPMYYFEVHIYEAGKAGAMSIGFVRPDMDKDTHMPGMLKGSVGWRGDDGSLRKDK</sequence>
<protein>
    <submittedName>
        <fullName evidence="2">Uncharacterized protein</fullName>
    </submittedName>
</protein>
<proteinExistence type="predicted"/>
<dbReference type="InterPro" id="IPR043136">
    <property type="entry name" value="B30.2/SPRY_sf"/>
</dbReference>
<accession>A0ABR3JLH6</accession>
<gene>
    <name evidence="2" type="ORF">HGRIS_002130</name>
</gene>
<comment type="caution">
    <text evidence="2">The sequence shown here is derived from an EMBL/GenBank/DDBJ whole genome shotgun (WGS) entry which is preliminary data.</text>
</comment>
<evidence type="ECO:0000313" key="2">
    <source>
        <dbReference type="EMBL" id="KAL0955946.1"/>
    </source>
</evidence>
<reference evidence="3" key="1">
    <citation type="submission" date="2024-06" db="EMBL/GenBank/DDBJ databases">
        <title>Multi-omics analyses provide insights into the biosynthesis of the anticancer antibiotic pleurotin in Hohenbuehelia grisea.</title>
        <authorList>
            <person name="Weaver J.A."/>
            <person name="Alberti F."/>
        </authorList>
    </citation>
    <scope>NUCLEOTIDE SEQUENCE [LARGE SCALE GENOMIC DNA]</scope>
    <source>
        <strain evidence="3">T-177</strain>
    </source>
</reference>
<name>A0ABR3JLH6_9AGAR</name>
<organism evidence="2 3">
    <name type="scientific">Hohenbuehelia grisea</name>
    <dbReference type="NCBI Taxonomy" id="104357"/>
    <lineage>
        <taxon>Eukaryota</taxon>
        <taxon>Fungi</taxon>
        <taxon>Dikarya</taxon>
        <taxon>Basidiomycota</taxon>
        <taxon>Agaricomycotina</taxon>
        <taxon>Agaricomycetes</taxon>
        <taxon>Agaricomycetidae</taxon>
        <taxon>Agaricales</taxon>
        <taxon>Pleurotineae</taxon>
        <taxon>Pleurotaceae</taxon>
        <taxon>Hohenbuehelia</taxon>
    </lineage>
</organism>
<feature type="compositionally biased region" description="Polar residues" evidence="1">
    <location>
        <begin position="1"/>
        <end position="16"/>
    </location>
</feature>
<evidence type="ECO:0000256" key="1">
    <source>
        <dbReference type="SAM" id="MobiDB-lite"/>
    </source>
</evidence>
<dbReference type="EMBL" id="JASNQZ010000006">
    <property type="protein sequence ID" value="KAL0955946.1"/>
    <property type="molecule type" value="Genomic_DNA"/>
</dbReference>
<dbReference type="Gene3D" id="2.60.120.920">
    <property type="match status" value="1"/>
</dbReference>
<dbReference type="Proteomes" id="UP001556367">
    <property type="component" value="Unassembled WGS sequence"/>
</dbReference>
<feature type="region of interest" description="Disordered" evidence="1">
    <location>
        <begin position="1"/>
        <end position="27"/>
    </location>
</feature>
<evidence type="ECO:0000313" key="3">
    <source>
        <dbReference type="Proteomes" id="UP001556367"/>
    </source>
</evidence>